<dbReference type="InterPro" id="IPR036406">
    <property type="entry name" value="Coprogen_oxidase_aer_sf"/>
</dbReference>
<evidence type="ECO:0000256" key="5">
    <source>
        <dbReference type="ARBA" id="ARBA00023002"/>
    </source>
</evidence>
<dbReference type="GO" id="GO:0006782">
    <property type="term" value="P:protoporphyrinogen IX biosynthetic process"/>
    <property type="evidence" value="ECO:0007669"/>
    <property type="project" value="TreeGrafter"/>
</dbReference>
<dbReference type="GO" id="GO:0005737">
    <property type="term" value="C:cytoplasm"/>
    <property type="evidence" value="ECO:0007669"/>
    <property type="project" value="TreeGrafter"/>
</dbReference>
<evidence type="ECO:0000256" key="1">
    <source>
        <dbReference type="ARBA" id="ARBA00005168"/>
    </source>
</evidence>
<dbReference type="Pfam" id="PF01218">
    <property type="entry name" value="Coprogen_oxidas"/>
    <property type="match status" value="1"/>
</dbReference>
<accession>A0A090QTX7</accession>
<dbReference type="PANTHER" id="PTHR10755:SF0">
    <property type="entry name" value="OXYGEN-DEPENDENT COPROPORPHYRINOGEN-III OXIDASE, MITOCHONDRIAL"/>
    <property type="match status" value="1"/>
</dbReference>
<dbReference type="Gene3D" id="3.40.1500.10">
    <property type="entry name" value="Coproporphyrinogen III oxidase, aerobic"/>
    <property type="match status" value="1"/>
</dbReference>
<dbReference type="GO" id="GO:0004109">
    <property type="term" value="F:coproporphyrinogen oxidase activity"/>
    <property type="evidence" value="ECO:0007669"/>
    <property type="project" value="UniProtKB-EC"/>
</dbReference>
<dbReference type="InterPro" id="IPR001260">
    <property type="entry name" value="Coprogen_oxidase_aer"/>
</dbReference>
<dbReference type="Proteomes" id="UP000029226">
    <property type="component" value="Unassembled WGS sequence"/>
</dbReference>
<gene>
    <name evidence="8" type="ORF">JCM19314_2932</name>
</gene>
<proteinExistence type="inferred from homology"/>
<comment type="caution">
    <text evidence="8">The sequence shown here is derived from an EMBL/GenBank/DDBJ whole genome shotgun (WGS) entry which is preliminary data.</text>
</comment>
<organism evidence="8 9">
    <name type="scientific">Nonlabens ulvanivorans</name>
    <name type="common">Persicivirga ulvanivorans</name>
    <dbReference type="NCBI Taxonomy" id="906888"/>
    <lineage>
        <taxon>Bacteria</taxon>
        <taxon>Pseudomonadati</taxon>
        <taxon>Bacteroidota</taxon>
        <taxon>Flavobacteriia</taxon>
        <taxon>Flavobacteriales</taxon>
        <taxon>Flavobacteriaceae</taxon>
        <taxon>Nonlabens</taxon>
    </lineage>
</organism>
<evidence type="ECO:0000256" key="3">
    <source>
        <dbReference type="ARBA" id="ARBA00011738"/>
    </source>
</evidence>
<keyword evidence="6" id="KW-0350">Heme biosynthesis</keyword>
<comment type="subunit">
    <text evidence="3">Homodimer.</text>
</comment>
<evidence type="ECO:0000313" key="9">
    <source>
        <dbReference type="Proteomes" id="UP000029226"/>
    </source>
</evidence>
<dbReference type="NCBIfam" id="NF003727">
    <property type="entry name" value="PRK05330.1"/>
    <property type="match status" value="1"/>
</dbReference>
<evidence type="ECO:0000313" key="8">
    <source>
        <dbReference type="EMBL" id="GAK98901.1"/>
    </source>
</evidence>
<dbReference type="PRINTS" id="PR00073">
    <property type="entry name" value="COPRGNOXDASE"/>
</dbReference>
<keyword evidence="7" id="KW-0627">Porphyrin biosynthesis</keyword>
<dbReference type="AlphaFoldDB" id="A0A090QTX7"/>
<comment type="similarity">
    <text evidence="2">Belongs to the aerobic coproporphyrinogen-III oxidase family.</text>
</comment>
<dbReference type="SUPFAM" id="SSF102886">
    <property type="entry name" value="Coproporphyrinogen III oxidase"/>
    <property type="match status" value="1"/>
</dbReference>
<keyword evidence="5 8" id="KW-0560">Oxidoreductase</keyword>
<dbReference type="PANTHER" id="PTHR10755">
    <property type="entry name" value="COPROPORPHYRINOGEN III OXIDASE, MITOCHONDRIAL"/>
    <property type="match status" value="1"/>
</dbReference>
<dbReference type="EMBL" id="BBMM01000001">
    <property type="protein sequence ID" value="GAK98901.1"/>
    <property type="molecule type" value="Genomic_DNA"/>
</dbReference>
<dbReference type="EC" id="1.3.3.3" evidence="4"/>
<name>A0A090QTX7_NONUL</name>
<dbReference type="PIRSF" id="PIRSF000166">
    <property type="entry name" value="Coproporphyri_ox"/>
    <property type="match status" value="1"/>
</dbReference>
<evidence type="ECO:0000256" key="4">
    <source>
        <dbReference type="ARBA" id="ARBA00012869"/>
    </source>
</evidence>
<comment type="pathway">
    <text evidence="1">Porphyrin-containing compound metabolism; protoporphyrin-IX biosynthesis; protoporphyrinogen-IX from coproporphyrinogen-III (O2 route): step 1/1.</text>
</comment>
<evidence type="ECO:0000256" key="6">
    <source>
        <dbReference type="ARBA" id="ARBA00023133"/>
    </source>
</evidence>
<reference evidence="8 9" key="1">
    <citation type="journal article" date="2014" name="Genome Announc.">
        <title>Draft Genome Sequences of Marine Flavobacterium Nonlabens Strains NR17, NR24, NR27, NR32, NR33, and Ara13.</title>
        <authorList>
            <person name="Nakanishi M."/>
            <person name="Meirelles P."/>
            <person name="Suzuki R."/>
            <person name="Takatani N."/>
            <person name="Mino S."/>
            <person name="Suda W."/>
            <person name="Oshima K."/>
            <person name="Hattori M."/>
            <person name="Ohkuma M."/>
            <person name="Hosokawa M."/>
            <person name="Miyashita K."/>
            <person name="Thompson F.L."/>
            <person name="Niwa A."/>
            <person name="Sawabe T."/>
            <person name="Sawabe T."/>
        </authorList>
    </citation>
    <scope>NUCLEOTIDE SEQUENCE [LARGE SCALE GENOMIC DNA]</scope>
    <source>
        <strain evidence="9">JCM19314</strain>
    </source>
</reference>
<evidence type="ECO:0000256" key="2">
    <source>
        <dbReference type="ARBA" id="ARBA00010644"/>
    </source>
</evidence>
<protein>
    <recommendedName>
        <fullName evidence="4">coproporphyrinogen oxidase</fullName>
        <ecNumber evidence="4">1.3.3.3</ecNumber>
    </recommendedName>
</protein>
<evidence type="ECO:0000256" key="7">
    <source>
        <dbReference type="ARBA" id="ARBA00023244"/>
    </source>
</evidence>
<sequence length="303" mass="35196">MIKTQFYNFIKELQETITSRLEEIDNKASFKEDQWHREEGGGGFTRVIENGSVFEKGGVNISEVHGPLPLAMQSYFKVGDVDFYATGLSLVIHPVNPHVPTVHANFRYFEMYDKQGTVVDSWFGGGLDLTPPYYLYDEDATHFHQICKTVCERHEVADYALFKEKCDAYFHNSHRGEGRGIGGLFYDYCKASESHSMEDWLAFQKDMASHFLDAYTPIAEKRKNKSYTKEQRDWQEIRRGRYVEFNLVHDKGTLFGLKTNGRIESILMSLPPHVQWRYDHHPEPDTPEAQLIEVLKNPKDWVL</sequence>